<feature type="compositionally biased region" description="Gly residues" evidence="11">
    <location>
        <begin position="668"/>
        <end position="682"/>
    </location>
</feature>
<dbReference type="InterPro" id="IPR000212">
    <property type="entry name" value="DNA_helicase_UvrD/REP"/>
</dbReference>
<keyword evidence="3 10" id="KW-0378">Hydrolase</keyword>
<dbReference type="CDD" id="cd17932">
    <property type="entry name" value="DEXQc_UvrD"/>
    <property type="match status" value="1"/>
</dbReference>
<dbReference type="InterPro" id="IPR014017">
    <property type="entry name" value="DNA_helicase_UvrD-like_C"/>
</dbReference>
<accession>A0AAW2RQ97</accession>
<comment type="similarity">
    <text evidence="1">Belongs to the helicase family. UvrD subfamily.</text>
</comment>
<protein>
    <recommendedName>
        <fullName evidence="8">DNA 3'-5' helicase</fullName>
        <ecNumber evidence="8">5.6.2.4</ecNumber>
    </recommendedName>
</protein>
<evidence type="ECO:0000256" key="11">
    <source>
        <dbReference type="SAM" id="MobiDB-lite"/>
    </source>
</evidence>
<evidence type="ECO:0000256" key="10">
    <source>
        <dbReference type="PROSITE-ProRule" id="PRU00560"/>
    </source>
</evidence>
<dbReference type="InterPro" id="IPR014016">
    <property type="entry name" value="UvrD-like_ATP-bd"/>
</dbReference>
<dbReference type="PROSITE" id="PS51198">
    <property type="entry name" value="UVRD_HELICASE_ATP_BIND"/>
    <property type="match status" value="1"/>
</dbReference>
<evidence type="ECO:0000256" key="5">
    <source>
        <dbReference type="ARBA" id="ARBA00022840"/>
    </source>
</evidence>
<feature type="domain" description="UvrD-like helicase ATP-binding" evidence="12">
    <location>
        <begin position="299"/>
        <end position="610"/>
    </location>
</feature>
<organism evidence="13">
    <name type="scientific">Sesamum calycinum</name>
    <dbReference type="NCBI Taxonomy" id="2727403"/>
    <lineage>
        <taxon>Eukaryota</taxon>
        <taxon>Viridiplantae</taxon>
        <taxon>Streptophyta</taxon>
        <taxon>Embryophyta</taxon>
        <taxon>Tracheophyta</taxon>
        <taxon>Spermatophyta</taxon>
        <taxon>Magnoliopsida</taxon>
        <taxon>eudicotyledons</taxon>
        <taxon>Gunneridae</taxon>
        <taxon>Pentapetalae</taxon>
        <taxon>asterids</taxon>
        <taxon>lamiids</taxon>
        <taxon>Lamiales</taxon>
        <taxon>Pedaliaceae</taxon>
        <taxon>Sesamum</taxon>
    </lineage>
</organism>
<dbReference type="Pfam" id="PF13361">
    <property type="entry name" value="UvrD_C"/>
    <property type="match status" value="1"/>
</dbReference>
<evidence type="ECO:0000256" key="8">
    <source>
        <dbReference type="ARBA" id="ARBA00034808"/>
    </source>
</evidence>
<evidence type="ECO:0000259" key="12">
    <source>
        <dbReference type="PROSITE" id="PS51198"/>
    </source>
</evidence>
<dbReference type="GO" id="GO:0016787">
    <property type="term" value="F:hydrolase activity"/>
    <property type="evidence" value="ECO:0007669"/>
    <property type="project" value="UniProtKB-UniRule"/>
</dbReference>
<dbReference type="GO" id="GO:0043138">
    <property type="term" value="F:3'-5' DNA helicase activity"/>
    <property type="evidence" value="ECO:0007669"/>
    <property type="project" value="UniProtKB-EC"/>
</dbReference>
<name>A0AAW2RQ97_9LAMI</name>
<dbReference type="PANTHER" id="PTHR11070:SF61">
    <property type="entry name" value="DNA 3'-5' HELICASE"/>
    <property type="match status" value="1"/>
</dbReference>
<evidence type="ECO:0000256" key="9">
    <source>
        <dbReference type="ARBA" id="ARBA00048988"/>
    </source>
</evidence>
<dbReference type="GO" id="GO:0000725">
    <property type="term" value="P:recombinational repair"/>
    <property type="evidence" value="ECO:0007669"/>
    <property type="project" value="TreeGrafter"/>
</dbReference>
<dbReference type="GO" id="GO:0005634">
    <property type="term" value="C:nucleus"/>
    <property type="evidence" value="ECO:0007669"/>
    <property type="project" value="TreeGrafter"/>
</dbReference>
<dbReference type="GO" id="GO:0005524">
    <property type="term" value="F:ATP binding"/>
    <property type="evidence" value="ECO:0007669"/>
    <property type="project" value="UniProtKB-UniRule"/>
</dbReference>
<proteinExistence type="inferred from homology"/>
<feature type="region of interest" description="Disordered" evidence="11">
    <location>
        <begin position="1110"/>
        <end position="1142"/>
    </location>
</feature>
<gene>
    <name evidence="13" type="ORF">Scaly_0512700</name>
</gene>
<dbReference type="Gene3D" id="1.10.10.160">
    <property type="match status" value="1"/>
</dbReference>
<reference evidence="13" key="1">
    <citation type="submission" date="2020-06" db="EMBL/GenBank/DDBJ databases">
        <authorList>
            <person name="Li T."/>
            <person name="Hu X."/>
            <person name="Zhang T."/>
            <person name="Song X."/>
            <person name="Zhang H."/>
            <person name="Dai N."/>
            <person name="Sheng W."/>
            <person name="Hou X."/>
            <person name="Wei L."/>
        </authorList>
    </citation>
    <scope>NUCLEOTIDE SEQUENCE</scope>
    <source>
        <strain evidence="13">KEN8</strain>
        <tissue evidence="13">Leaf</tissue>
    </source>
</reference>
<dbReference type="AlphaFoldDB" id="A0AAW2RQ97"/>
<dbReference type="Gene3D" id="1.10.486.10">
    <property type="entry name" value="PCRA, domain 4"/>
    <property type="match status" value="1"/>
</dbReference>
<dbReference type="GO" id="GO:0003677">
    <property type="term" value="F:DNA binding"/>
    <property type="evidence" value="ECO:0007669"/>
    <property type="project" value="InterPro"/>
</dbReference>
<feature type="compositionally biased region" description="Polar residues" evidence="11">
    <location>
        <begin position="1112"/>
        <end position="1142"/>
    </location>
</feature>
<evidence type="ECO:0000256" key="2">
    <source>
        <dbReference type="ARBA" id="ARBA00022741"/>
    </source>
</evidence>
<comment type="catalytic activity">
    <reaction evidence="7">
        <text>Couples ATP hydrolysis with the unwinding of duplex DNA by translocating in the 3'-5' direction.</text>
        <dbReference type="EC" id="5.6.2.4"/>
    </reaction>
</comment>
<comment type="caution">
    <text evidence="13">The sequence shown here is derived from an EMBL/GenBank/DDBJ whole genome shotgun (WGS) entry which is preliminary data.</text>
</comment>
<dbReference type="Gene3D" id="3.40.50.300">
    <property type="entry name" value="P-loop containing nucleotide triphosphate hydrolases"/>
    <property type="match status" value="2"/>
</dbReference>
<dbReference type="EMBL" id="JACGWM010000003">
    <property type="protein sequence ID" value="KAL0382254.1"/>
    <property type="molecule type" value="Genomic_DNA"/>
</dbReference>
<keyword evidence="5 10" id="KW-0067">ATP-binding</keyword>
<feature type="binding site" evidence="10">
    <location>
        <begin position="320"/>
        <end position="327"/>
    </location>
    <ligand>
        <name>ATP</name>
        <dbReference type="ChEBI" id="CHEBI:30616"/>
    </ligand>
</feature>
<evidence type="ECO:0000256" key="1">
    <source>
        <dbReference type="ARBA" id="ARBA00009922"/>
    </source>
</evidence>
<dbReference type="InterPro" id="IPR013986">
    <property type="entry name" value="DExx_box_DNA_helicase_dom_sf"/>
</dbReference>
<evidence type="ECO:0000256" key="4">
    <source>
        <dbReference type="ARBA" id="ARBA00022806"/>
    </source>
</evidence>
<evidence type="ECO:0000256" key="3">
    <source>
        <dbReference type="ARBA" id="ARBA00022801"/>
    </source>
</evidence>
<evidence type="ECO:0000313" key="13">
    <source>
        <dbReference type="EMBL" id="KAL0382254.1"/>
    </source>
</evidence>
<dbReference type="Pfam" id="PF00580">
    <property type="entry name" value="UvrD-helicase"/>
    <property type="match status" value="1"/>
</dbReference>
<dbReference type="EC" id="5.6.2.4" evidence="8"/>
<dbReference type="SUPFAM" id="SSF52540">
    <property type="entry name" value="P-loop containing nucleoside triphosphate hydrolases"/>
    <property type="match status" value="1"/>
</dbReference>
<dbReference type="PANTHER" id="PTHR11070">
    <property type="entry name" value="UVRD / RECB / PCRA DNA HELICASE FAMILY MEMBER"/>
    <property type="match status" value="1"/>
</dbReference>
<keyword evidence="6" id="KW-0413">Isomerase</keyword>
<dbReference type="CDD" id="cd18807">
    <property type="entry name" value="SF1_C_UvrD"/>
    <property type="match status" value="1"/>
</dbReference>
<sequence length="1142" mass="127332">MNNKENAVVIPAGGELSAEQRARISQSFRAAKALLARKRPRFDSGAISCHLPSNQKSEDEKETKSLVQVDGIKRVPLSKISTNISSQDPLNSSMLSNWSGDDVNNGVKSEILLTPVRQAECRSRQCVGDASSSANELKDEGFGVGKLGLLSEDGSILNSYGSPSRQHVSSYGFKSSLSSNSMKPLVFPDMKDSILTSNFLGDDFEESILEEIDALCEQKSSGNSERDDTTMNRTENEIIVKSCEEDVVITNPQVSYETLKSKEIINSNVDQAFGVERVGKSENKLTKNMPEEYAKYIQSLNDKQQEAACSDISIPLVIVAGPGSGKTSTMVGRVLMLLYEGISPSNILAMTFTTAAAAEMRERIGAIAGKAAAKELTISTFHSFSLQLCRSHAEKIGRTPDFLIYGHGQQRKAIIEAVRLLEDGRRRANNEVCKLNELSDINSPKHFKDKSKKWLKFVTQAKAAGRSPEDFHKMGDETGAIILQNYNDILKSCNALDYHDFISYSVKLLTDFPEVFEECQESWKAIVIDEFQDTSAMQYGLLRILASHKHITIVGMKISFNGADVCGFDSFRKDFPMYKEITIKECCNEEAQCAFVVDKILEITSDGSSAKCSYGNIAVLYRRQVVRAIIAMLSTTLPGCDDGPFVERLGVPLSGEEEGRDWERGQGRRGAAGGGRNNGGDGEQGRGGDRDGVIEHIDKVSTVRKCSFISAACDIFSAKISGTFKRSQLTQGRKVLLTLDMISKLVHREQSISAVITSVANMIPQKYLLEQRAVLDVDGSKLLNEDNDLRSVLQYLLDDVSLFLTTVHTVAERCNDNTTEGKGCMTTIKAFIDYISGRERENFRSRKHDNDDSVTITTIHQSKGLEWDTVFIVKANEAEIPLLHEYNGILNENATSLEEERRLLYVAMTRARKKLFMLYVIMDSNWQVLQPSRFLKEIPNHLLEARDELISACSETTYPQTEQETPRVSVSLRTRSPEKNTMQHVSVDNLFNESSTELSEPENCNSNNFLKRFSAEDRAVISLLFHQWAKKPAFHDPKRLLNKVAFVIDERLRAKKSTHKDALRELKSCLTSDEAYHFAVSVLKWEQIPAEKRAYLMREKQEHFQKLRIESAMNSSEPTSKQVTSNLTPVNGLTGSSVAKLD</sequence>
<comment type="catalytic activity">
    <reaction evidence="9">
        <text>ATP + H2O = ADP + phosphate + H(+)</text>
        <dbReference type="Rhea" id="RHEA:13065"/>
        <dbReference type="ChEBI" id="CHEBI:15377"/>
        <dbReference type="ChEBI" id="CHEBI:15378"/>
        <dbReference type="ChEBI" id="CHEBI:30616"/>
        <dbReference type="ChEBI" id="CHEBI:43474"/>
        <dbReference type="ChEBI" id="CHEBI:456216"/>
        <dbReference type="EC" id="5.6.2.4"/>
    </reaction>
</comment>
<dbReference type="InterPro" id="IPR027417">
    <property type="entry name" value="P-loop_NTPase"/>
</dbReference>
<reference evidence="13" key="2">
    <citation type="journal article" date="2024" name="Plant">
        <title>Genomic evolution and insights into agronomic trait innovations of Sesamum species.</title>
        <authorList>
            <person name="Miao H."/>
            <person name="Wang L."/>
            <person name="Qu L."/>
            <person name="Liu H."/>
            <person name="Sun Y."/>
            <person name="Le M."/>
            <person name="Wang Q."/>
            <person name="Wei S."/>
            <person name="Zheng Y."/>
            <person name="Lin W."/>
            <person name="Duan Y."/>
            <person name="Cao H."/>
            <person name="Xiong S."/>
            <person name="Wang X."/>
            <person name="Wei L."/>
            <person name="Li C."/>
            <person name="Ma Q."/>
            <person name="Ju M."/>
            <person name="Zhao R."/>
            <person name="Li G."/>
            <person name="Mu C."/>
            <person name="Tian Q."/>
            <person name="Mei H."/>
            <person name="Zhang T."/>
            <person name="Gao T."/>
            <person name="Zhang H."/>
        </authorList>
    </citation>
    <scope>NUCLEOTIDE SEQUENCE</scope>
    <source>
        <strain evidence="13">KEN8</strain>
    </source>
</reference>
<evidence type="ECO:0000256" key="6">
    <source>
        <dbReference type="ARBA" id="ARBA00023235"/>
    </source>
</evidence>
<feature type="region of interest" description="Disordered" evidence="11">
    <location>
        <begin position="656"/>
        <end position="691"/>
    </location>
</feature>
<evidence type="ECO:0000256" key="7">
    <source>
        <dbReference type="ARBA" id="ARBA00034617"/>
    </source>
</evidence>
<keyword evidence="2 10" id="KW-0547">Nucleotide-binding</keyword>
<keyword evidence="4 10" id="KW-0347">Helicase</keyword>